<evidence type="ECO:0000259" key="2">
    <source>
        <dbReference type="Pfam" id="PF02230"/>
    </source>
</evidence>
<gene>
    <name evidence="3" type="ORF">NUU61_007372</name>
</gene>
<name>A0A9W9F2P1_9EURO</name>
<dbReference type="RefSeq" id="XP_056510697.1">
    <property type="nucleotide sequence ID" value="XM_056657897.1"/>
</dbReference>
<dbReference type="Pfam" id="PF02230">
    <property type="entry name" value="Abhydrolase_2"/>
    <property type="match status" value="1"/>
</dbReference>
<dbReference type="GeneID" id="81397066"/>
<comment type="similarity">
    <text evidence="1">Belongs to the AB hydrolase superfamily. AB hydrolase 2 family.</text>
</comment>
<dbReference type="GO" id="GO:0072330">
    <property type="term" value="P:monocarboxylic acid biosynthetic process"/>
    <property type="evidence" value="ECO:0007669"/>
    <property type="project" value="UniProtKB-ARBA"/>
</dbReference>
<comment type="caution">
    <text evidence="3">The sequence shown here is derived from an EMBL/GenBank/DDBJ whole genome shotgun (WGS) entry which is preliminary data.</text>
</comment>
<evidence type="ECO:0000313" key="4">
    <source>
        <dbReference type="Proteomes" id="UP001141434"/>
    </source>
</evidence>
<dbReference type="GO" id="GO:0005737">
    <property type="term" value="C:cytoplasm"/>
    <property type="evidence" value="ECO:0007669"/>
    <property type="project" value="TreeGrafter"/>
</dbReference>
<dbReference type="GO" id="GO:0017000">
    <property type="term" value="P:antibiotic biosynthetic process"/>
    <property type="evidence" value="ECO:0007669"/>
    <property type="project" value="UniProtKB-ARBA"/>
</dbReference>
<reference evidence="3" key="1">
    <citation type="submission" date="2022-11" db="EMBL/GenBank/DDBJ databases">
        <authorList>
            <person name="Petersen C."/>
        </authorList>
    </citation>
    <scope>NUCLEOTIDE SEQUENCE</scope>
    <source>
        <strain evidence="3">IBT 34128</strain>
    </source>
</reference>
<dbReference type="AlphaFoldDB" id="A0A9W9F2P1"/>
<dbReference type="PANTHER" id="PTHR10655">
    <property type="entry name" value="LYSOPHOSPHOLIPASE-RELATED"/>
    <property type="match status" value="1"/>
</dbReference>
<dbReference type="Gene3D" id="3.40.50.1820">
    <property type="entry name" value="alpha/beta hydrolase"/>
    <property type="match status" value="1"/>
</dbReference>
<dbReference type="OrthoDB" id="2418081at2759"/>
<dbReference type="SUPFAM" id="SSF53474">
    <property type="entry name" value="alpha/beta-Hydrolases"/>
    <property type="match status" value="1"/>
</dbReference>
<protein>
    <recommendedName>
        <fullName evidence="2">Phospholipase/carboxylesterase/thioesterase domain-containing protein</fullName>
    </recommendedName>
</protein>
<organism evidence="3 4">
    <name type="scientific">Penicillium alfredii</name>
    <dbReference type="NCBI Taxonomy" id="1506179"/>
    <lineage>
        <taxon>Eukaryota</taxon>
        <taxon>Fungi</taxon>
        <taxon>Dikarya</taxon>
        <taxon>Ascomycota</taxon>
        <taxon>Pezizomycotina</taxon>
        <taxon>Eurotiomycetes</taxon>
        <taxon>Eurotiomycetidae</taxon>
        <taxon>Eurotiales</taxon>
        <taxon>Aspergillaceae</taxon>
        <taxon>Penicillium</taxon>
    </lineage>
</organism>
<dbReference type="Proteomes" id="UP001141434">
    <property type="component" value="Unassembled WGS sequence"/>
</dbReference>
<proteinExistence type="inferred from homology"/>
<keyword evidence="4" id="KW-1185">Reference proteome</keyword>
<dbReference type="EMBL" id="JAPMSZ010000009">
    <property type="protein sequence ID" value="KAJ5092502.1"/>
    <property type="molecule type" value="Genomic_DNA"/>
</dbReference>
<reference evidence="3" key="2">
    <citation type="journal article" date="2023" name="IMA Fungus">
        <title>Comparative genomic study of the Penicillium genus elucidates a diverse pangenome and 15 lateral gene transfer events.</title>
        <authorList>
            <person name="Petersen C."/>
            <person name="Sorensen T."/>
            <person name="Nielsen M.R."/>
            <person name="Sondergaard T.E."/>
            <person name="Sorensen J.L."/>
            <person name="Fitzpatrick D.A."/>
            <person name="Frisvad J.C."/>
            <person name="Nielsen K.L."/>
        </authorList>
    </citation>
    <scope>NUCLEOTIDE SEQUENCE</scope>
    <source>
        <strain evidence="3">IBT 34128</strain>
    </source>
</reference>
<dbReference type="GO" id="GO:0052689">
    <property type="term" value="F:carboxylic ester hydrolase activity"/>
    <property type="evidence" value="ECO:0007669"/>
    <property type="project" value="TreeGrafter"/>
</dbReference>
<sequence length="275" mass="30534">MEFPAFHDPQTPHTHTVILLHGRGSDGPEFSEELFESATSTGDNLKTRLPGWRWVFPTARDRWSTTFQEEMCAWFDAYSLDDIHAKQDLQVAGLRESVEQILQILDDEVKLLGGDYRRVYLGGISQGIATALWTFFGGVATGRIPEPLGGLLGFCGWLPFARQLEDLLQSSESPGTQSLRLVSGFFLDTIAKDKTTGFNELLSTSAVSTPVFLGHGADDEWVSVELGRQTSLALSRVMPHVEWSEFRGAEGDGHWIKEPEGFDQILKFLEKGAVS</sequence>
<dbReference type="GO" id="GO:0008474">
    <property type="term" value="F:palmitoyl-(protein) hydrolase activity"/>
    <property type="evidence" value="ECO:0007669"/>
    <property type="project" value="TreeGrafter"/>
</dbReference>
<dbReference type="InterPro" id="IPR050565">
    <property type="entry name" value="LYPA1-2/EST-like"/>
</dbReference>
<dbReference type="PANTHER" id="PTHR10655:SF63">
    <property type="entry name" value="PHOSPHOLIPASE_CARBOXYLESTERASE_THIOESTERASE DOMAIN-CONTAINING PROTEIN"/>
    <property type="match status" value="1"/>
</dbReference>
<feature type="domain" description="Phospholipase/carboxylesterase/thioesterase" evidence="2">
    <location>
        <begin position="7"/>
        <end position="166"/>
    </location>
</feature>
<evidence type="ECO:0000313" key="3">
    <source>
        <dbReference type="EMBL" id="KAJ5092502.1"/>
    </source>
</evidence>
<dbReference type="InterPro" id="IPR029058">
    <property type="entry name" value="AB_hydrolase_fold"/>
</dbReference>
<accession>A0A9W9F2P1</accession>
<dbReference type="InterPro" id="IPR003140">
    <property type="entry name" value="PLipase/COase/thioEstase"/>
</dbReference>
<evidence type="ECO:0000256" key="1">
    <source>
        <dbReference type="ARBA" id="ARBA00006499"/>
    </source>
</evidence>